<dbReference type="NCBIfam" id="NF002458">
    <property type="entry name" value="PRK01641.1"/>
    <property type="match status" value="1"/>
</dbReference>
<keyword evidence="9" id="KW-0456">Lyase</keyword>
<comment type="catalytic activity">
    <reaction evidence="1">
        <text>(2R,3S)-3-isopropylmalate = (2S)-2-isopropylmalate</text>
        <dbReference type="Rhea" id="RHEA:32287"/>
        <dbReference type="ChEBI" id="CHEBI:1178"/>
        <dbReference type="ChEBI" id="CHEBI:35121"/>
        <dbReference type="EC" id="4.2.1.33"/>
    </reaction>
</comment>
<dbReference type="InterPro" id="IPR033940">
    <property type="entry name" value="IPMI_Swivel"/>
</dbReference>
<evidence type="ECO:0000256" key="9">
    <source>
        <dbReference type="ARBA" id="ARBA00023239"/>
    </source>
</evidence>
<dbReference type="CDD" id="cd01577">
    <property type="entry name" value="IPMI_Swivel"/>
    <property type="match status" value="1"/>
</dbReference>
<reference evidence="12 13" key="1">
    <citation type="submission" date="2019-07" db="EMBL/GenBank/DDBJ databases">
        <title>Whole genome shotgun sequence of Reyranella soli NBRC 108950.</title>
        <authorList>
            <person name="Hosoyama A."/>
            <person name="Uohara A."/>
            <person name="Ohji S."/>
            <person name="Ichikawa N."/>
        </authorList>
    </citation>
    <scope>NUCLEOTIDE SEQUENCE [LARGE SCALE GENOMIC DNA]</scope>
    <source>
        <strain evidence="12 13">NBRC 108950</strain>
    </source>
</reference>
<keyword evidence="13" id="KW-1185">Reference proteome</keyword>
<evidence type="ECO:0000256" key="1">
    <source>
        <dbReference type="ARBA" id="ARBA00000491"/>
    </source>
</evidence>
<comment type="caution">
    <text evidence="12">The sequence shown here is derived from an EMBL/GenBank/DDBJ whole genome shotgun (WGS) entry which is preliminary data.</text>
</comment>
<dbReference type="GO" id="GO:0003861">
    <property type="term" value="F:3-isopropylmalate dehydratase activity"/>
    <property type="evidence" value="ECO:0007669"/>
    <property type="project" value="UniProtKB-EC"/>
</dbReference>
<keyword evidence="7" id="KW-0432">Leucine biosynthesis</keyword>
<dbReference type="PANTHER" id="PTHR43345:SF5">
    <property type="entry name" value="3-ISOPROPYLMALATE DEHYDRATASE SMALL SUBUNIT"/>
    <property type="match status" value="1"/>
</dbReference>
<feature type="domain" description="Aconitase A/isopropylmalate dehydratase small subunit swivel" evidence="11">
    <location>
        <begin position="1"/>
        <end position="122"/>
    </location>
</feature>
<dbReference type="Pfam" id="PF00694">
    <property type="entry name" value="Aconitase_C"/>
    <property type="match status" value="1"/>
</dbReference>
<evidence type="ECO:0000256" key="10">
    <source>
        <dbReference type="ARBA" id="ARBA00023304"/>
    </source>
</evidence>
<dbReference type="InterPro" id="IPR000573">
    <property type="entry name" value="AconitaseA/IPMdHydase_ssu_swvl"/>
</dbReference>
<evidence type="ECO:0000259" key="11">
    <source>
        <dbReference type="Pfam" id="PF00694"/>
    </source>
</evidence>
<evidence type="ECO:0000313" key="13">
    <source>
        <dbReference type="Proteomes" id="UP000321058"/>
    </source>
</evidence>
<dbReference type="GO" id="GO:0009316">
    <property type="term" value="C:3-isopropylmalate dehydratase complex"/>
    <property type="evidence" value="ECO:0007669"/>
    <property type="project" value="InterPro"/>
</dbReference>
<dbReference type="Gene3D" id="3.20.19.10">
    <property type="entry name" value="Aconitase, domain 4"/>
    <property type="match status" value="1"/>
</dbReference>
<keyword evidence="10" id="KW-0100">Branched-chain amino acid biosynthesis</keyword>
<evidence type="ECO:0000256" key="5">
    <source>
        <dbReference type="ARBA" id="ARBA00011271"/>
    </source>
</evidence>
<dbReference type="InterPro" id="IPR015928">
    <property type="entry name" value="Aconitase/3IPM_dehydase_swvl"/>
</dbReference>
<name>A0A512NGM2_9HYPH</name>
<evidence type="ECO:0000256" key="8">
    <source>
        <dbReference type="ARBA" id="ARBA00022605"/>
    </source>
</evidence>
<dbReference type="OrthoDB" id="9777465at2"/>
<comment type="similarity">
    <text evidence="4">Belongs to the LeuD family. LeuD type 1 subfamily.</text>
</comment>
<sequence>MEPFTTLEAPAIPIDQPNVDTDQIIPARFLGRPRPDQAKHLFNDLRYDADGKPRSEFIMNRPGYEGARIVVAERNFACGSSRETAVTVMVDNGLKAFIAPSFGDIFFNNCFQNGALPIRLDAARVAELRAQLRDRPGTAIAIDLAKQTVTGPDGKTDRFEIDSFRKDCLLKGVDEVNLTLGYEADIAAFEARQHQEMGWLDGRR</sequence>
<comment type="pathway">
    <text evidence="3">Amino-acid biosynthesis; L-leucine biosynthesis; L-leucine from 3-methyl-2-oxobutanoate: step 2/4.</text>
</comment>
<dbReference type="RefSeq" id="WP_147152919.1">
    <property type="nucleotide sequence ID" value="NZ_BKAJ01000092.1"/>
</dbReference>
<evidence type="ECO:0000256" key="3">
    <source>
        <dbReference type="ARBA" id="ARBA00004729"/>
    </source>
</evidence>
<protein>
    <recommendedName>
        <fullName evidence="6">3-isopropylmalate dehydratase</fullName>
        <ecNumber evidence="6">4.2.1.33</ecNumber>
    </recommendedName>
</protein>
<dbReference type="UniPathway" id="UPA00048">
    <property type="reaction ID" value="UER00071"/>
</dbReference>
<evidence type="ECO:0000256" key="2">
    <source>
        <dbReference type="ARBA" id="ARBA00002695"/>
    </source>
</evidence>
<evidence type="ECO:0000256" key="6">
    <source>
        <dbReference type="ARBA" id="ARBA00011998"/>
    </source>
</evidence>
<keyword evidence="8" id="KW-0028">Amino-acid biosynthesis</keyword>
<dbReference type="AlphaFoldDB" id="A0A512NGM2"/>
<dbReference type="SUPFAM" id="SSF52016">
    <property type="entry name" value="LeuD/IlvD-like"/>
    <property type="match status" value="1"/>
</dbReference>
<dbReference type="GO" id="GO:0009098">
    <property type="term" value="P:L-leucine biosynthetic process"/>
    <property type="evidence" value="ECO:0007669"/>
    <property type="project" value="UniProtKB-UniPathway"/>
</dbReference>
<evidence type="ECO:0000313" key="12">
    <source>
        <dbReference type="EMBL" id="GEP58052.1"/>
    </source>
</evidence>
<dbReference type="NCBIfam" id="TIGR00171">
    <property type="entry name" value="leuD"/>
    <property type="match status" value="1"/>
</dbReference>
<accession>A0A512NGM2</accession>
<dbReference type="EC" id="4.2.1.33" evidence="6"/>
<dbReference type="InterPro" id="IPR050075">
    <property type="entry name" value="LeuD"/>
</dbReference>
<dbReference type="InterPro" id="IPR004431">
    <property type="entry name" value="3-IsopropMal_deHydase_ssu"/>
</dbReference>
<organism evidence="12 13">
    <name type="scientific">Reyranella soli</name>
    <dbReference type="NCBI Taxonomy" id="1230389"/>
    <lineage>
        <taxon>Bacteria</taxon>
        <taxon>Pseudomonadati</taxon>
        <taxon>Pseudomonadota</taxon>
        <taxon>Alphaproteobacteria</taxon>
        <taxon>Hyphomicrobiales</taxon>
        <taxon>Reyranellaceae</taxon>
        <taxon>Reyranella</taxon>
    </lineage>
</organism>
<evidence type="ECO:0000256" key="4">
    <source>
        <dbReference type="ARBA" id="ARBA00009845"/>
    </source>
</evidence>
<dbReference type="EMBL" id="BKAJ01000092">
    <property type="protein sequence ID" value="GEP58052.1"/>
    <property type="molecule type" value="Genomic_DNA"/>
</dbReference>
<dbReference type="Proteomes" id="UP000321058">
    <property type="component" value="Unassembled WGS sequence"/>
</dbReference>
<gene>
    <name evidence="12" type="primary">leuD_3</name>
    <name evidence="12" type="ORF">RSO01_52180</name>
</gene>
<dbReference type="PANTHER" id="PTHR43345">
    <property type="entry name" value="3-ISOPROPYLMALATE DEHYDRATASE SMALL SUBUNIT 2-RELATED-RELATED"/>
    <property type="match status" value="1"/>
</dbReference>
<evidence type="ECO:0000256" key="7">
    <source>
        <dbReference type="ARBA" id="ARBA00022430"/>
    </source>
</evidence>
<comment type="subunit">
    <text evidence="5">Heterodimer of LeuC and LeuD.</text>
</comment>
<comment type="function">
    <text evidence="2">Catalyzes the isomerization between 2-isopropylmalate and 3-isopropylmalate, via the formation of 2-isopropylmaleate.</text>
</comment>
<proteinExistence type="inferred from homology"/>